<protein>
    <submittedName>
        <fullName evidence="3">PD40 domain-containing protein</fullName>
    </submittedName>
</protein>
<accession>A0A956LZA9</accession>
<dbReference type="Proteomes" id="UP000697710">
    <property type="component" value="Unassembled WGS sequence"/>
</dbReference>
<name>A0A956LZA9_UNCEI</name>
<dbReference type="InterPro" id="IPR011659">
    <property type="entry name" value="WD40"/>
</dbReference>
<dbReference type="Pfam" id="PF07676">
    <property type="entry name" value="PD40"/>
    <property type="match status" value="4"/>
</dbReference>
<comment type="caution">
    <text evidence="3">The sequence shown here is derived from an EMBL/GenBank/DDBJ whole genome shotgun (WGS) entry which is preliminary data.</text>
</comment>
<reference evidence="3" key="1">
    <citation type="submission" date="2020-04" db="EMBL/GenBank/DDBJ databases">
        <authorList>
            <person name="Zhang T."/>
        </authorList>
    </citation>
    <scope>NUCLEOTIDE SEQUENCE</scope>
    <source>
        <strain evidence="3">HKST-UBA01</strain>
    </source>
</reference>
<dbReference type="SUPFAM" id="SSF82171">
    <property type="entry name" value="DPP6 N-terminal domain-like"/>
    <property type="match status" value="1"/>
</dbReference>
<gene>
    <name evidence="3" type="ORF">KC729_06865</name>
</gene>
<reference evidence="3" key="2">
    <citation type="journal article" date="2021" name="Microbiome">
        <title>Successional dynamics and alternative stable states in a saline activated sludge microbial community over 9 years.</title>
        <authorList>
            <person name="Wang Y."/>
            <person name="Ye J."/>
            <person name="Ju F."/>
            <person name="Liu L."/>
            <person name="Boyd J.A."/>
            <person name="Deng Y."/>
            <person name="Parks D.H."/>
            <person name="Jiang X."/>
            <person name="Yin X."/>
            <person name="Woodcroft B.J."/>
            <person name="Tyson G.W."/>
            <person name="Hugenholtz P."/>
            <person name="Polz M.F."/>
            <person name="Zhang T."/>
        </authorList>
    </citation>
    <scope>NUCLEOTIDE SEQUENCE</scope>
    <source>
        <strain evidence="3">HKST-UBA01</strain>
    </source>
</reference>
<organism evidence="3 4">
    <name type="scientific">Eiseniibacteriota bacterium</name>
    <dbReference type="NCBI Taxonomy" id="2212470"/>
    <lineage>
        <taxon>Bacteria</taxon>
        <taxon>Candidatus Eiseniibacteriota</taxon>
    </lineage>
</organism>
<evidence type="ECO:0000313" key="3">
    <source>
        <dbReference type="EMBL" id="MCA9727387.1"/>
    </source>
</evidence>
<dbReference type="InterPro" id="IPR011042">
    <property type="entry name" value="6-blade_b-propeller_TolB-like"/>
</dbReference>
<feature type="region of interest" description="Disordered" evidence="2">
    <location>
        <begin position="1"/>
        <end position="34"/>
    </location>
</feature>
<dbReference type="PANTHER" id="PTHR36842">
    <property type="entry name" value="PROTEIN TOLB HOMOLOG"/>
    <property type="match status" value="1"/>
</dbReference>
<proteinExistence type="inferred from homology"/>
<comment type="similarity">
    <text evidence="1">Belongs to the TolB family.</text>
</comment>
<dbReference type="PANTHER" id="PTHR36842:SF1">
    <property type="entry name" value="PROTEIN TOLB"/>
    <property type="match status" value="1"/>
</dbReference>
<evidence type="ECO:0000256" key="2">
    <source>
        <dbReference type="SAM" id="MobiDB-lite"/>
    </source>
</evidence>
<evidence type="ECO:0000256" key="1">
    <source>
        <dbReference type="ARBA" id="ARBA00009820"/>
    </source>
</evidence>
<dbReference type="EMBL" id="JAGQHR010000156">
    <property type="protein sequence ID" value="MCA9727387.1"/>
    <property type="molecule type" value="Genomic_DNA"/>
</dbReference>
<dbReference type="AlphaFoldDB" id="A0A956LZA9"/>
<dbReference type="Gene3D" id="2.120.10.30">
    <property type="entry name" value="TolB, C-terminal domain"/>
    <property type="match status" value="3"/>
</dbReference>
<evidence type="ECO:0000313" key="4">
    <source>
        <dbReference type="Proteomes" id="UP000697710"/>
    </source>
</evidence>
<sequence length="367" mass="40324">MAACSGPANESQGTAGEKSGAEAQTTPAGDAGAVARDWHSGLRVDDLIREGERHFRALYQLTNGGENAEAYFSWDGTRLILQVTPRDGGCDQIFVMPTQGGSMTRLSNGEGRCTCAYFLPGDQKILYSSTYETSIECPPKPDYSRGYVWPIYASYEIYVANADGSDPRNATHSPGYDAEATIGADGTVVFTSTRDGDLDIYTMQTDGSDVRRLTDEPGYDGGPFFSPDGQLICYRAAHPTDEAELADYRSLLADGLIRPGKLDIRVMNRDGSNKRRLTDNGAANFGPYFHPSGTKVIFASNMEDPRGRNFDLYMVDLDGKELERITYEDTFDGFPMYSPDAKYLVFASNRGSEREGETNIFLAEWVD</sequence>